<comment type="domain">
    <text evidence="8">The N-terminal domain does not have lytic activity and probably modulates enzymatic activity. The C-terminal domain is the catalytic active domain.</text>
</comment>
<comment type="similarity">
    <text evidence="2">Belongs to the bacterial solute-binding protein 3 family.</text>
</comment>
<dbReference type="PATRIC" id="fig|754477.3.peg.1591"/>
<dbReference type="HAMAP" id="MF_02016">
    <property type="entry name" value="MltF"/>
    <property type="match status" value="1"/>
</dbReference>
<accession>I1YIL9</accession>
<evidence type="ECO:0000256" key="6">
    <source>
        <dbReference type="ARBA" id="ARBA00023239"/>
    </source>
</evidence>
<dbReference type="SMART" id="SM00062">
    <property type="entry name" value="PBPb"/>
    <property type="match status" value="1"/>
</dbReference>
<comment type="similarity">
    <text evidence="8">In the N-terminal section; belongs to the bacterial solute-binding protein 3 family.</text>
</comment>
<dbReference type="InterPro" id="IPR008258">
    <property type="entry name" value="Transglycosylase_SLT_dom_1"/>
</dbReference>
<dbReference type="OrthoDB" id="9815002at2"/>
<dbReference type="GO" id="GO:0016998">
    <property type="term" value="P:cell wall macromolecule catabolic process"/>
    <property type="evidence" value="ECO:0007669"/>
    <property type="project" value="UniProtKB-UniRule"/>
</dbReference>
<dbReference type="GO" id="GO:0071555">
    <property type="term" value="P:cell wall organization"/>
    <property type="evidence" value="ECO:0007669"/>
    <property type="project" value="UniProtKB-KW"/>
</dbReference>
<evidence type="ECO:0000256" key="8">
    <source>
        <dbReference type="HAMAP-Rule" id="MF_02016"/>
    </source>
</evidence>
<evidence type="ECO:0000313" key="10">
    <source>
        <dbReference type="EMBL" id="AFJ02762.1"/>
    </source>
</evidence>
<dbReference type="InterPro" id="IPR023703">
    <property type="entry name" value="MltF"/>
</dbReference>
<evidence type="ECO:0000256" key="5">
    <source>
        <dbReference type="ARBA" id="ARBA00023237"/>
    </source>
</evidence>
<evidence type="ECO:0000256" key="2">
    <source>
        <dbReference type="ARBA" id="ARBA00010333"/>
    </source>
</evidence>
<dbReference type="GO" id="GO:0008933">
    <property type="term" value="F:peptidoglycan lytic transglycosylase activity"/>
    <property type="evidence" value="ECO:0007669"/>
    <property type="project" value="UniProtKB-UniRule"/>
</dbReference>
<dbReference type="EMBL" id="CP003380">
    <property type="protein sequence ID" value="AFJ02762.1"/>
    <property type="molecule type" value="Genomic_DNA"/>
</dbReference>
<dbReference type="GO" id="GO:0009253">
    <property type="term" value="P:peptidoglycan catabolic process"/>
    <property type="evidence" value="ECO:0007669"/>
    <property type="project" value="TreeGrafter"/>
</dbReference>
<dbReference type="PROSITE" id="PS00922">
    <property type="entry name" value="TRANSGLYCOSYLASE"/>
    <property type="match status" value="1"/>
</dbReference>
<dbReference type="KEGG" id="mec:Q7C_1613"/>
<dbReference type="InterPro" id="IPR001638">
    <property type="entry name" value="Solute-binding_3/MltF_N"/>
</dbReference>
<sequence precursor="true">MRQIIRLLTLICLGIATACNDDRTHLDRILERGELRVATRTGLTNYYEKTPGEFSGFEYELAQHFADTLGVDLNMIVPANLSEMLTMLDDGRADIAAAGLTMTPERQQKMRFGPVYHEVTQQLIYRNGAKRPRNIANLGNGQLEIIANSSHEEHLIALQKEIPDLSWIPNHDADSQELLGLIELELIDYTITDSIEFAAIQGSYPELRVAFDVSDPQPLAWGLAKGPDVSLYREVMRYFEQIEEKGFLDKLIERYYGHIRRFDYVDTRAIHRRILTHLPDYESWFMEASSVNNFDWRLLAAIAYQESHWNPTAVSSTGVKGLMMLTRATAEEMGVTDREDPYQSIMAGSAYLDEMRKRLPERIQEPDRTWLALAAYNIGLGHLEDARILTQKNGGNPDRWSDIRENLPLLAQKKWFEQTRYGYANGGEPVRYVANIRRYYDILLQHENINPIPPPVITPPEGPSQALPAAL</sequence>
<comment type="caution">
    <text evidence="8">Lacks conserved residue(s) required for the propagation of feature annotation.</text>
</comment>
<proteinExistence type="inferred from homology"/>
<dbReference type="Proteomes" id="UP000009145">
    <property type="component" value="Chromosome"/>
</dbReference>
<dbReference type="SUPFAM" id="SSF53850">
    <property type="entry name" value="Periplasmic binding protein-like II"/>
    <property type="match status" value="1"/>
</dbReference>
<evidence type="ECO:0000256" key="1">
    <source>
        <dbReference type="ARBA" id="ARBA00007734"/>
    </source>
</evidence>
<dbReference type="eggNOG" id="COG4623">
    <property type="taxonomic scope" value="Bacteria"/>
</dbReference>
<dbReference type="GO" id="GO:0009279">
    <property type="term" value="C:cell outer membrane"/>
    <property type="evidence" value="ECO:0007669"/>
    <property type="project" value="UniProtKB-SubCell"/>
</dbReference>
<dbReference type="HOGENOM" id="CLU_027494_0_1_6"/>
<dbReference type="Gene3D" id="1.10.530.10">
    <property type="match status" value="1"/>
</dbReference>
<evidence type="ECO:0000256" key="4">
    <source>
        <dbReference type="ARBA" id="ARBA00023136"/>
    </source>
</evidence>
<dbReference type="SUPFAM" id="SSF53955">
    <property type="entry name" value="Lysozyme-like"/>
    <property type="match status" value="1"/>
</dbReference>
<feature type="active site" evidence="8">
    <location>
        <position position="306"/>
    </location>
</feature>
<dbReference type="InterPro" id="IPR023346">
    <property type="entry name" value="Lysozyme-like_dom_sf"/>
</dbReference>
<dbReference type="RefSeq" id="WP_014704182.1">
    <property type="nucleotide sequence ID" value="NC_017856.1"/>
</dbReference>
<dbReference type="NCBIfam" id="NF008112">
    <property type="entry name" value="PRK10859.1"/>
    <property type="match status" value="1"/>
</dbReference>
<dbReference type="STRING" id="754477.Q7C_1613"/>
<dbReference type="EC" id="4.2.2.n1" evidence="8"/>
<gene>
    <name evidence="8" type="primary">mltF</name>
    <name evidence="10" type="ordered locus">Q7C_1613</name>
</gene>
<keyword evidence="4 8" id="KW-0472">Membrane</keyword>
<dbReference type="CDD" id="cd01009">
    <property type="entry name" value="PBP2_YfhD_N"/>
    <property type="match status" value="1"/>
</dbReference>
<feature type="domain" description="Solute-binding protein family 3/N-terminal" evidence="9">
    <location>
        <begin position="34"/>
        <end position="259"/>
    </location>
</feature>
<protein>
    <recommendedName>
        <fullName evidence="8">Membrane-bound lytic murein transglycosylase F</fullName>
        <ecNumber evidence="8">4.2.2.n1</ecNumber>
    </recommendedName>
    <alternativeName>
        <fullName evidence="8">Murein lyase F</fullName>
    </alternativeName>
</protein>
<comment type="similarity">
    <text evidence="1">Belongs to the transglycosylase Slt family.</text>
</comment>
<dbReference type="AlphaFoldDB" id="I1YIL9"/>
<dbReference type="PANTHER" id="PTHR35936">
    <property type="entry name" value="MEMBRANE-BOUND LYTIC MUREIN TRANSGLYCOSYLASE F"/>
    <property type="match status" value="1"/>
</dbReference>
<keyword evidence="5 8" id="KW-0998">Cell outer membrane</keyword>
<dbReference type="InterPro" id="IPR000189">
    <property type="entry name" value="Transglyc_AS"/>
</dbReference>
<evidence type="ECO:0000313" key="11">
    <source>
        <dbReference type="Proteomes" id="UP000009145"/>
    </source>
</evidence>
<keyword evidence="11" id="KW-1185">Reference proteome</keyword>
<dbReference type="Pfam" id="PF01464">
    <property type="entry name" value="SLT"/>
    <property type="match status" value="1"/>
</dbReference>
<evidence type="ECO:0000256" key="7">
    <source>
        <dbReference type="ARBA" id="ARBA00023316"/>
    </source>
</evidence>
<dbReference type="PROSITE" id="PS51257">
    <property type="entry name" value="PROKAR_LIPOPROTEIN"/>
    <property type="match status" value="1"/>
</dbReference>
<evidence type="ECO:0000259" key="9">
    <source>
        <dbReference type="SMART" id="SM00062"/>
    </source>
</evidence>
<comment type="function">
    <text evidence="8">Murein-degrading enzyme that degrades murein glycan strands and insoluble, high-molecular weight murein sacculi, with the concomitant formation of a 1,6-anhydromuramoyl product. Lytic transglycosylases (LTs) play an integral role in the metabolism of the peptidoglycan (PG) sacculus. Their lytic action creates space within the PG sacculus to allow for its expansion as well as for the insertion of various structures such as secretion systems and flagella.</text>
</comment>
<dbReference type="Gene3D" id="3.40.190.10">
    <property type="entry name" value="Periplasmic binding protein-like II"/>
    <property type="match status" value="2"/>
</dbReference>
<dbReference type="Pfam" id="PF00497">
    <property type="entry name" value="SBP_bac_3"/>
    <property type="match status" value="1"/>
</dbReference>
<name>I1YIL9_METFJ</name>
<keyword evidence="3 8" id="KW-0732">Signal</keyword>
<reference evidence="10 11" key="1">
    <citation type="journal article" date="2012" name="J. Bacteriol.">
        <title>Complete genome sequences of Methylophaga sp. strain JAM1 and Methylophaga sp. strain JAM7.</title>
        <authorList>
            <person name="Villeneuve C."/>
            <person name="Martineau C."/>
            <person name="Mauffrey F."/>
            <person name="Villemur R."/>
        </authorList>
    </citation>
    <scope>NUCLEOTIDE SEQUENCE [LARGE SCALE GENOMIC DNA]</scope>
    <source>
        <strain evidence="10 11">JAM7</strain>
    </source>
</reference>
<evidence type="ECO:0000256" key="3">
    <source>
        <dbReference type="ARBA" id="ARBA00022729"/>
    </source>
</evidence>
<feature type="region of interest" description="LT domain" evidence="8">
    <location>
        <begin position="260"/>
        <end position="471"/>
    </location>
</feature>
<organism evidence="10 11">
    <name type="scientific">Methylophaga frappieri (strain ATCC BAA-2434 / DSM 25690 / JAM7)</name>
    <dbReference type="NCBI Taxonomy" id="754477"/>
    <lineage>
        <taxon>Bacteria</taxon>
        <taxon>Pseudomonadati</taxon>
        <taxon>Pseudomonadota</taxon>
        <taxon>Gammaproteobacteria</taxon>
        <taxon>Thiotrichales</taxon>
        <taxon>Piscirickettsiaceae</taxon>
        <taxon>Methylophaga</taxon>
    </lineage>
</organism>
<comment type="subcellular location">
    <subcellularLocation>
        <location evidence="8">Cell outer membrane</location>
        <topology evidence="8">Peripheral membrane protein</topology>
    </subcellularLocation>
    <text evidence="8">Attached to the inner leaflet of the outer membrane.</text>
</comment>
<comment type="similarity">
    <text evidence="8">In the C-terminal section; belongs to the transglycosylase Slt family.</text>
</comment>
<keyword evidence="6 8" id="KW-0456">Lyase</keyword>
<dbReference type="CDD" id="cd13403">
    <property type="entry name" value="MLTF-like"/>
    <property type="match status" value="1"/>
</dbReference>
<comment type="catalytic activity">
    <reaction evidence="8">
        <text>Exolytic cleavage of the (1-&gt;4)-beta-glycosidic linkage between N-acetylmuramic acid (MurNAc) and N-acetylglucosamine (GlcNAc) residues in peptidoglycan, from either the reducing or the non-reducing ends of the peptidoglycan chains, with concomitant formation of a 1,6-anhydrobond in the MurNAc residue.</text>
        <dbReference type="EC" id="4.2.2.n1"/>
    </reaction>
</comment>
<dbReference type="PANTHER" id="PTHR35936:SF32">
    <property type="entry name" value="MEMBRANE-BOUND LYTIC MUREIN TRANSGLYCOSYLASE F"/>
    <property type="match status" value="1"/>
</dbReference>
<keyword evidence="7 8" id="KW-0961">Cell wall biogenesis/degradation</keyword>